<dbReference type="RefSeq" id="WP_200389698.1">
    <property type="nucleotide sequence ID" value="NZ_NRSD01000043.1"/>
</dbReference>
<dbReference type="InterPro" id="IPR056470">
    <property type="entry name" value="BesD/HalB-like"/>
</dbReference>
<sequence length="256" mass="28813">MADTALLSLLSKPIIGKHYRDPAYLDQLRCIFSEYGYVKLTEFFIKPVYESLVAEIGAIQRKKRKRDFQMPGYATPRIMSVVSGSEILESSVLLVTLYGHCELRKTLATIIDHDIFGVHHREELMVVNLLEKRGDTHGWHLDDPRYAFIAVLKATPNDQGGSVEYISNWRSLCAEHGLGAEQNVDKGVELAASRGMIRQAHHKAGDCYLLNAGECLHRVTPLAVDKSERWVLNMAFDDRMSIPFGATADLLYGEHP</sequence>
<evidence type="ECO:0008006" key="3">
    <source>
        <dbReference type="Google" id="ProtNLM"/>
    </source>
</evidence>
<dbReference type="Proteomes" id="UP001138802">
    <property type="component" value="Unassembled WGS sequence"/>
</dbReference>
<evidence type="ECO:0000313" key="2">
    <source>
        <dbReference type="Proteomes" id="UP001138802"/>
    </source>
</evidence>
<gene>
    <name evidence="1" type="ORF">CKO25_19980</name>
</gene>
<dbReference type="AlphaFoldDB" id="A0A9X1BBH9"/>
<dbReference type="EMBL" id="NRSD01000043">
    <property type="protein sequence ID" value="MBK1646863.1"/>
    <property type="molecule type" value="Genomic_DNA"/>
</dbReference>
<dbReference type="Pfam" id="PF23169">
    <property type="entry name" value="HalD"/>
    <property type="match status" value="1"/>
</dbReference>
<keyword evidence="2" id="KW-1185">Reference proteome</keyword>
<accession>A0A9X1BBH9</accession>
<organism evidence="1 2">
    <name type="scientific">Thiocapsa imhoffii</name>
    <dbReference type="NCBI Taxonomy" id="382777"/>
    <lineage>
        <taxon>Bacteria</taxon>
        <taxon>Pseudomonadati</taxon>
        <taxon>Pseudomonadota</taxon>
        <taxon>Gammaproteobacteria</taxon>
        <taxon>Chromatiales</taxon>
        <taxon>Chromatiaceae</taxon>
        <taxon>Thiocapsa</taxon>
    </lineage>
</organism>
<dbReference type="Gene3D" id="2.60.120.620">
    <property type="entry name" value="q2cbj1_9rhob like domain"/>
    <property type="match status" value="1"/>
</dbReference>
<comment type="caution">
    <text evidence="1">The sequence shown here is derived from an EMBL/GenBank/DDBJ whole genome shotgun (WGS) entry which is preliminary data.</text>
</comment>
<name>A0A9X1BBH9_9GAMM</name>
<proteinExistence type="predicted"/>
<evidence type="ECO:0000313" key="1">
    <source>
        <dbReference type="EMBL" id="MBK1646863.1"/>
    </source>
</evidence>
<protein>
    <recommendedName>
        <fullName evidence="3">Fe2OG dioxygenase domain-containing protein</fullName>
    </recommendedName>
</protein>
<reference evidence="1 2" key="1">
    <citation type="journal article" date="2020" name="Microorganisms">
        <title>Osmotic Adaptation and Compatible Solute Biosynthesis of Phototrophic Bacteria as Revealed from Genome Analyses.</title>
        <authorList>
            <person name="Imhoff J.F."/>
            <person name="Rahn T."/>
            <person name="Kunzel S."/>
            <person name="Keller A."/>
            <person name="Neulinger S.C."/>
        </authorList>
    </citation>
    <scope>NUCLEOTIDE SEQUENCE [LARGE SCALE GENOMIC DNA]</scope>
    <source>
        <strain evidence="1 2">DSM 21303</strain>
    </source>
</reference>